<dbReference type="PANTHER" id="PTHR36928:SF1">
    <property type="entry name" value="PHOSPHATASE YCDX-RELATED"/>
    <property type="match status" value="1"/>
</dbReference>
<dbReference type="EMBL" id="JAFBDT010000026">
    <property type="protein sequence ID" value="MBM7562677.1"/>
    <property type="molecule type" value="Genomic_DNA"/>
</dbReference>
<dbReference type="RefSeq" id="WP_204665104.1">
    <property type="nucleotide sequence ID" value="NZ_JAFBDT010000026.1"/>
</dbReference>
<proteinExistence type="predicted"/>
<keyword evidence="3" id="KW-1185">Reference proteome</keyword>
<dbReference type="InterPro" id="IPR016195">
    <property type="entry name" value="Pol/histidinol_Pase-like"/>
</dbReference>
<accession>A0ABS2MTH8</accession>
<dbReference type="Pfam" id="PF02811">
    <property type="entry name" value="PHP"/>
    <property type="match status" value="1"/>
</dbReference>
<organism evidence="2 3">
    <name type="scientific">Fusibacter tunisiensis</name>
    <dbReference type="NCBI Taxonomy" id="1008308"/>
    <lineage>
        <taxon>Bacteria</taxon>
        <taxon>Bacillati</taxon>
        <taxon>Bacillota</taxon>
        <taxon>Clostridia</taxon>
        <taxon>Eubacteriales</taxon>
        <taxon>Eubacteriales Family XII. Incertae Sedis</taxon>
        <taxon>Fusibacter</taxon>
    </lineage>
</organism>
<dbReference type="Gene3D" id="3.20.20.140">
    <property type="entry name" value="Metal-dependent hydrolases"/>
    <property type="match status" value="1"/>
</dbReference>
<keyword evidence="2" id="KW-0378">Hydrolase</keyword>
<sequence>MKNLLDLHTHTIASGHAYTTLLENVAAAKRNGLVILGVSDHAPEMPGGAHKFYFHNLKVLPDSIDGIRILKGAELNILNQEGEVDLGGRAVDVLDYAIASLHVPCIENLGIEGNTQALIRAMDHKLVKIIGHPDDSRYPVDYEALVQVAVEKRVLLEVNNSSLMPYATREGARENYRDMLRLCEKYNAPVIIGSDAHYCDHVGGMDQALELMEEIGFPKALVVNFNADLFWTYIS</sequence>
<name>A0ABS2MTH8_9FIRM</name>
<reference evidence="2 3" key="1">
    <citation type="submission" date="2021-01" db="EMBL/GenBank/DDBJ databases">
        <title>Genomic Encyclopedia of Type Strains, Phase IV (KMG-IV): sequencing the most valuable type-strain genomes for metagenomic binning, comparative biology and taxonomic classification.</title>
        <authorList>
            <person name="Goeker M."/>
        </authorList>
    </citation>
    <scope>NUCLEOTIDE SEQUENCE [LARGE SCALE GENOMIC DNA]</scope>
    <source>
        <strain evidence="2 3">DSM 24436</strain>
    </source>
</reference>
<dbReference type="SUPFAM" id="SSF89550">
    <property type="entry name" value="PHP domain-like"/>
    <property type="match status" value="1"/>
</dbReference>
<feature type="domain" description="Polymerase/histidinol phosphatase N-terminal" evidence="1">
    <location>
        <begin position="5"/>
        <end position="79"/>
    </location>
</feature>
<dbReference type="PANTHER" id="PTHR36928">
    <property type="entry name" value="PHOSPHATASE YCDX-RELATED"/>
    <property type="match status" value="1"/>
</dbReference>
<evidence type="ECO:0000259" key="1">
    <source>
        <dbReference type="SMART" id="SM00481"/>
    </source>
</evidence>
<dbReference type="InterPro" id="IPR003141">
    <property type="entry name" value="Pol/His_phosphatase_N"/>
</dbReference>
<evidence type="ECO:0000313" key="2">
    <source>
        <dbReference type="EMBL" id="MBM7562677.1"/>
    </source>
</evidence>
<dbReference type="CDD" id="cd07437">
    <property type="entry name" value="PHP_HisPPase_Ycdx_like"/>
    <property type="match status" value="1"/>
</dbReference>
<dbReference type="InterPro" id="IPR004013">
    <property type="entry name" value="PHP_dom"/>
</dbReference>
<comment type="caution">
    <text evidence="2">The sequence shown here is derived from an EMBL/GenBank/DDBJ whole genome shotgun (WGS) entry which is preliminary data.</text>
</comment>
<gene>
    <name evidence="2" type="ORF">JOC49_002238</name>
</gene>
<dbReference type="Proteomes" id="UP000767854">
    <property type="component" value="Unassembled WGS sequence"/>
</dbReference>
<dbReference type="NCBIfam" id="NF006702">
    <property type="entry name" value="PRK09248.1"/>
    <property type="match status" value="1"/>
</dbReference>
<dbReference type="SMART" id="SM00481">
    <property type="entry name" value="POLIIIAc"/>
    <property type="match status" value="1"/>
</dbReference>
<dbReference type="GO" id="GO:0016787">
    <property type="term" value="F:hydrolase activity"/>
    <property type="evidence" value="ECO:0007669"/>
    <property type="project" value="UniProtKB-KW"/>
</dbReference>
<protein>
    <submittedName>
        <fullName evidence="2">Hydrolase</fullName>
    </submittedName>
</protein>
<evidence type="ECO:0000313" key="3">
    <source>
        <dbReference type="Proteomes" id="UP000767854"/>
    </source>
</evidence>
<dbReference type="InterPro" id="IPR050243">
    <property type="entry name" value="PHP_phosphatase"/>
</dbReference>